<dbReference type="AlphaFoldDB" id="A0AAE0VNJ3"/>
<protein>
    <submittedName>
        <fullName evidence="2">Uncharacterized protein</fullName>
    </submittedName>
</protein>
<comment type="caution">
    <text evidence="2">The sequence shown here is derived from an EMBL/GenBank/DDBJ whole genome shotgun (WGS) entry which is preliminary data.</text>
</comment>
<reference evidence="2" key="1">
    <citation type="journal article" date="2021" name="Genome Biol. Evol.">
        <title>A High-Quality Reference Genome for a Parasitic Bivalve with Doubly Uniparental Inheritance (Bivalvia: Unionida).</title>
        <authorList>
            <person name="Smith C.H."/>
        </authorList>
    </citation>
    <scope>NUCLEOTIDE SEQUENCE</scope>
    <source>
        <strain evidence="2">CHS0354</strain>
    </source>
</reference>
<evidence type="ECO:0000313" key="3">
    <source>
        <dbReference type="Proteomes" id="UP001195483"/>
    </source>
</evidence>
<proteinExistence type="predicted"/>
<feature type="compositionally biased region" description="Polar residues" evidence="1">
    <location>
        <begin position="111"/>
        <end position="128"/>
    </location>
</feature>
<dbReference type="Proteomes" id="UP001195483">
    <property type="component" value="Unassembled WGS sequence"/>
</dbReference>
<evidence type="ECO:0000313" key="2">
    <source>
        <dbReference type="EMBL" id="KAK3583397.1"/>
    </source>
</evidence>
<name>A0AAE0VNJ3_9BIVA</name>
<organism evidence="2 3">
    <name type="scientific">Potamilus streckersoni</name>
    <dbReference type="NCBI Taxonomy" id="2493646"/>
    <lineage>
        <taxon>Eukaryota</taxon>
        <taxon>Metazoa</taxon>
        <taxon>Spiralia</taxon>
        <taxon>Lophotrochozoa</taxon>
        <taxon>Mollusca</taxon>
        <taxon>Bivalvia</taxon>
        <taxon>Autobranchia</taxon>
        <taxon>Heteroconchia</taxon>
        <taxon>Palaeoheterodonta</taxon>
        <taxon>Unionida</taxon>
        <taxon>Unionoidea</taxon>
        <taxon>Unionidae</taxon>
        <taxon>Ambleminae</taxon>
        <taxon>Lampsilini</taxon>
        <taxon>Potamilus</taxon>
    </lineage>
</organism>
<feature type="compositionally biased region" description="Basic and acidic residues" evidence="1">
    <location>
        <begin position="70"/>
        <end position="80"/>
    </location>
</feature>
<reference evidence="2" key="3">
    <citation type="submission" date="2023-05" db="EMBL/GenBank/DDBJ databases">
        <authorList>
            <person name="Smith C.H."/>
        </authorList>
    </citation>
    <scope>NUCLEOTIDE SEQUENCE</scope>
    <source>
        <strain evidence="2">CHS0354</strain>
        <tissue evidence="2">Mantle</tissue>
    </source>
</reference>
<sequence length="176" mass="20337">MEREEQQKQNQYQQEYEEKVQPIRQGRTEKRVISSLTFSLPMLFYRLGSYGGNDKEEIVDNMPRNKRRDKSSGQRERPQSPRELAISTPEDNNHEQQQNLPKNDTLEARPKSQNKSDLPLSTSTSQERFATVVARSPARVSLPRLEVPCEIHDAVEAHLEMSSSSNTEEIKDFHPS</sequence>
<keyword evidence="3" id="KW-1185">Reference proteome</keyword>
<feature type="region of interest" description="Disordered" evidence="1">
    <location>
        <begin position="1"/>
        <end position="31"/>
    </location>
</feature>
<evidence type="ECO:0000256" key="1">
    <source>
        <dbReference type="SAM" id="MobiDB-lite"/>
    </source>
</evidence>
<gene>
    <name evidence="2" type="ORF">CHS0354_040363</name>
</gene>
<reference evidence="2" key="2">
    <citation type="journal article" date="2021" name="Genome Biol. Evol.">
        <title>Developing a high-quality reference genome for a parasitic bivalve with doubly uniparental inheritance (Bivalvia: Unionida).</title>
        <authorList>
            <person name="Smith C.H."/>
        </authorList>
    </citation>
    <scope>NUCLEOTIDE SEQUENCE</scope>
    <source>
        <strain evidence="2">CHS0354</strain>
        <tissue evidence="2">Mantle</tissue>
    </source>
</reference>
<dbReference type="EMBL" id="JAEAOA010002335">
    <property type="protein sequence ID" value="KAK3583397.1"/>
    <property type="molecule type" value="Genomic_DNA"/>
</dbReference>
<accession>A0AAE0VNJ3</accession>
<feature type="compositionally biased region" description="Basic and acidic residues" evidence="1">
    <location>
        <begin position="16"/>
        <end position="31"/>
    </location>
</feature>
<feature type="region of interest" description="Disordered" evidence="1">
    <location>
        <begin position="49"/>
        <end position="137"/>
    </location>
</feature>